<dbReference type="NCBIfam" id="TIGR00813">
    <property type="entry name" value="sss"/>
    <property type="match status" value="1"/>
</dbReference>
<feature type="transmembrane region" description="Helical" evidence="7">
    <location>
        <begin position="110"/>
        <end position="129"/>
    </location>
</feature>
<evidence type="ECO:0000313" key="9">
    <source>
        <dbReference type="Proteomes" id="UP000318741"/>
    </source>
</evidence>
<evidence type="ECO:0000313" key="8">
    <source>
        <dbReference type="EMBL" id="QDT16651.1"/>
    </source>
</evidence>
<keyword evidence="3 7" id="KW-0812">Transmembrane</keyword>
<feature type="transmembrane region" description="Helical" evidence="7">
    <location>
        <begin position="34"/>
        <end position="53"/>
    </location>
</feature>
<keyword evidence="9" id="KW-1185">Reference proteome</keyword>
<comment type="subcellular location">
    <subcellularLocation>
        <location evidence="1">Membrane</location>
        <topology evidence="1">Multi-pass membrane protein</topology>
    </subcellularLocation>
</comment>
<dbReference type="KEGG" id="acaf:CA12_27570"/>
<sequence>MTSHGLAVGAPVLASAGGADVASGVRVYLGGVDLVVAAAYLVGIVAIGLFAGWRHKKREGAADEYFLAGKSLGWASIGLALFATNISTLHLVSLAQNGFDTGLLNGNFEWMAGFTLVLLGLFFAPFYIRSGIATLPDFLERRYNRTCRDVLAFVSVLTAVVIHIAFALLTGGIILEELLGVPMMASIIVLCGLTGLYTIVGGLLAVVVTESIQTVVLLVGAAIITGLAFWNLGGPASDPGGWDGWENLRSILDRQGEERKLSMLRPHGDPDGMPWYAILLGYPVLGIWYWCADQTIVQRVLGAKDEHHARQGPIFAGVLKILPVFLFVLPGLLAYALHQDGRLDLSMLVVDGEVQSKGIYAGMITELLPMGLRGVIVAALMAALMSTVSGALNSISTLVSYDVVRRFRPNTDDRALVRAGRVSAAGALVLAIALVPALNLFESIFNGMANIISHIAPPITAVFVLGVFWKGASARGAATTLIGGSLLGTGVFATNTLFPEGPLNGLPGGFMMMAFDLCVVCMSAHVALSLLWPDPPPAVTGSTAEESAAAGPPVGSDLAWETPLAALRIPGRSRLGDPRLLSAGLLAVMVVLYALFR</sequence>
<dbReference type="PANTHER" id="PTHR11819:SF195">
    <property type="entry name" value="SODIUM_GLUCOSE COTRANSPORTER 4"/>
    <property type="match status" value="1"/>
</dbReference>
<evidence type="ECO:0000256" key="3">
    <source>
        <dbReference type="ARBA" id="ARBA00022692"/>
    </source>
</evidence>
<organism evidence="8 9">
    <name type="scientific">Alienimonas californiensis</name>
    <dbReference type="NCBI Taxonomy" id="2527989"/>
    <lineage>
        <taxon>Bacteria</taxon>
        <taxon>Pseudomonadati</taxon>
        <taxon>Planctomycetota</taxon>
        <taxon>Planctomycetia</taxon>
        <taxon>Planctomycetales</taxon>
        <taxon>Planctomycetaceae</taxon>
        <taxon>Alienimonas</taxon>
    </lineage>
</organism>
<dbReference type="PROSITE" id="PS50283">
    <property type="entry name" value="NA_SOLUT_SYMP_3"/>
    <property type="match status" value="1"/>
</dbReference>
<gene>
    <name evidence="8" type="primary">sglT_2</name>
    <name evidence="8" type="ORF">CA12_27570</name>
</gene>
<protein>
    <submittedName>
        <fullName evidence="8">Sodium/glucose cotransporter</fullName>
    </submittedName>
</protein>
<feature type="transmembrane region" description="Helical" evidence="7">
    <location>
        <begin position="65"/>
        <end position="90"/>
    </location>
</feature>
<feature type="transmembrane region" description="Helical" evidence="7">
    <location>
        <begin position="578"/>
        <end position="596"/>
    </location>
</feature>
<feature type="transmembrane region" description="Helical" evidence="7">
    <location>
        <begin position="313"/>
        <end position="337"/>
    </location>
</feature>
<feature type="transmembrane region" description="Helical" evidence="7">
    <location>
        <begin position="215"/>
        <end position="233"/>
    </location>
</feature>
<reference evidence="8 9" key="1">
    <citation type="submission" date="2019-02" db="EMBL/GenBank/DDBJ databases">
        <title>Deep-cultivation of Planctomycetes and their phenomic and genomic characterization uncovers novel biology.</title>
        <authorList>
            <person name="Wiegand S."/>
            <person name="Jogler M."/>
            <person name="Boedeker C."/>
            <person name="Pinto D."/>
            <person name="Vollmers J."/>
            <person name="Rivas-Marin E."/>
            <person name="Kohn T."/>
            <person name="Peeters S.H."/>
            <person name="Heuer A."/>
            <person name="Rast P."/>
            <person name="Oberbeckmann S."/>
            <person name="Bunk B."/>
            <person name="Jeske O."/>
            <person name="Meyerdierks A."/>
            <person name="Storesund J.E."/>
            <person name="Kallscheuer N."/>
            <person name="Luecker S."/>
            <person name="Lage O.M."/>
            <person name="Pohl T."/>
            <person name="Merkel B.J."/>
            <person name="Hornburger P."/>
            <person name="Mueller R.-W."/>
            <person name="Bruemmer F."/>
            <person name="Labrenz M."/>
            <person name="Spormann A.M."/>
            <person name="Op den Camp H."/>
            <person name="Overmann J."/>
            <person name="Amann R."/>
            <person name="Jetten M.S.M."/>
            <person name="Mascher T."/>
            <person name="Medema M.H."/>
            <person name="Devos D.P."/>
            <person name="Kaster A.-K."/>
            <person name="Ovreas L."/>
            <person name="Rohde M."/>
            <person name="Galperin M.Y."/>
            <person name="Jogler C."/>
        </authorList>
    </citation>
    <scope>NUCLEOTIDE SEQUENCE [LARGE SCALE GENOMIC DNA]</scope>
    <source>
        <strain evidence="8 9">CA12</strain>
    </source>
</reference>
<comment type="similarity">
    <text evidence="2 6">Belongs to the sodium:solute symporter (SSF) (TC 2.A.21) family.</text>
</comment>
<dbReference type="GO" id="GO:0005886">
    <property type="term" value="C:plasma membrane"/>
    <property type="evidence" value="ECO:0007669"/>
    <property type="project" value="TreeGrafter"/>
</dbReference>
<dbReference type="InterPro" id="IPR038377">
    <property type="entry name" value="Na/Glc_symporter_sf"/>
</dbReference>
<feature type="transmembrane region" description="Helical" evidence="7">
    <location>
        <begin position="375"/>
        <end position="401"/>
    </location>
</feature>
<dbReference type="EMBL" id="CP036265">
    <property type="protein sequence ID" value="QDT16651.1"/>
    <property type="molecule type" value="Genomic_DNA"/>
</dbReference>
<keyword evidence="4 7" id="KW-1133">Transmembrane helix</keyword>
<keyword evidence="5 7" id="KW-0472">Membrane</keyword>
<evidence type="ECO:0000256" key="6">
    <source>
        <dbReference type="RuleBase" id="RU362091"/>
    </source>
</evidence>
<name>A0A517PBC2_9PLAN</name>
<feature type="transmembrane region" description="Helical" evidence="7">
    <location>
        <begin position="476"/>
        <end position="498"/>
    </location>
</feature>
<feature type="transmembrane region" description="Helical" evidence="7">
    <location>
        <begin position="422"/>
        <end position="441"/>
    </location>
</feature>
<dbReference type="Gene3D" id="1.20.1730.10">
    <property type="entry name" value="Sodium/glucose cotransporter"/>
    <property type="match status" value="1"/>
</dbReference>
<dbReference type="CDD" id="cd10329">
    <property type="entry name" value="SLC5sbd_SGLT1-like"/>
    <property type="match status" value="1"/>
</dbReference>
<dbReference type="PANTHER" id="PTHR11819">
    <property type="entry name" value="SOLUTE CARRIER FAMILY 5"/>
    <property type="match status" value="1"/>
</dbReference>
<accession>A0A517PBC2</accession>
<feature type="transmembrane region" description="Helical" evidence="7">
    <location>
        <begin position="150"/>
        <end position="175"/>
    </location>
</feature>
<feature type="transmembrane region" description="Helical" evidence="7">
    <location>
        <begin position="273"/>
        <end position="292"/>
    </location>
</feature>
<evidence type="ECO:0000256" key="4">
    <source>
        <dbReference type="ARBA" id="ARBA00022989"/>
    </source>
</evidence>
<proteinExistence type="inferred from homology"/>
<feature type="transmembrane region" description="Helical" evidence="7">
    <location>
        <begin position="187"/>
        <end position="208"/>
    </location>
</feature>
<feature type="transmembrane region" description="Helical" evidence="7">
    <location>
        <begin position="447"/>
        <end position="469"/>
    </location>
</feature>
<evidence type="ECO:0000256" key="1">
    <source>
        <dbReference type="ARBA" id="ARBA00004141"/>
    </source>
</evidence>
<evidence type="ECO:0000256" key="7">
    <source>
        <dbReference type="SAM" id="Phobius"/>
    </source>
</evidence>
<evidence type="ECO:0000256" key="2">
    <source>
        <dbReference type="ARBA" id="ARBA00006434"/>
    </source>
</evidence>
<dbReference type="Pfam" id="PF00474">
    <property type="entry name" value="SSF"/>
    <property type="match status" value="1"/>
</dbReference>
<evidence type="ECO:0000256" key="5">
    <source>
        <dbReference type="ARBA" id="ARBA00023136"/>
    </source>
</evidence>
<dbReference type="InterPro" id="IPR001734">
    <property type="entry name" value="Na/solute_symporter"/>
</dbReference>
<dbReference type="Proteomes" id="UP000318741">
    <property type="component" value="Chromosome"/>
</dbReference>
<dbReference type="GO" id="GO:0005412">
    <property type="term" value="F:D-glucose:sodium symporter activity"/>
    <property type="evidence" value="ECO:0007669"/>
    <property type="project" value="TreeGrafter"/>
</dbReference>
<dbReference type="AlphaFoldDB" id="A0A517PBC2"/>